<keyword evidence="1" id="KW-0472">Membrane</keyword>
<gene>
    <name evidence="3" type="ORF">PIB30_001658</name>
</gene>
<evidence type="ECO:0000313" key="4">
    <source>
        <dbReference type="Proteomes" id="UP001341840"/>
    </source>
</evidence>
<comment type="caution">
    <text evidence="3">The sequence shown here is derived from an EMBL/GenBank/DDBJ whole genome shotgun (WGS) entry which is preliminary data.</text>
</comment>
<evidence type="ECO:0000256" key="2">
    <source>
        <dbReference type="SAM" id="SignalP"/>
    </source>
</evidence>
<sequence>MLKGWFLLIPASRSCCSLNHLALNLTASAALSIKRSFALALVDSRLTVSFDVTNFFSPQSEPMAVSWMTFCFMVVVYLLCSTHLVAVDPGGCSFQRSRSHLGHSMQTKLSIFDQIYVRERVIFLPVWSILGPTTCGSKLGSSLHSPFVSPDTLLSCWADPITTTHFFPAFTMYLIHMTPSPVYASGVCLYGRMDSLDLMDPSFFEPLGWERCGVIEIPRAFYTTFKTELEPLIVLRDLTGNSFQIVHQIESDLGFFDLGFK</sequence>
<keyword evidence="4" id="KW-1185">Reference proteome</keyword>
<accession>A0ABU6T2E5</accession>
<feature type="chain" id="PRO_5045805293" evidence="2">
    <location>
        <begin position="18"/>
        <end position="261"/>
    </location>
</feature>
<dbReference type="EMBL" id="JASCZI010090624">
    <property type="protein sequence ID" value="MED6142891.1"/>
    <property type="molecule type" value="Genomic_DNA"/>
</dbReference>
<evidence type="ECO:0000256" key="1">
    <source>
        <dbReference type="SAM" id="Phobius"/>
    </source>
</evidence>
<name>A0ABU6T2E5_9FABA</name>
<keyword evidence="1" id="KW-0812">Transmembrane</keyword>
<organism evidence="3 4">
    <name type="scientific">Stylosanthes scabra</name>
    <dbReference type="NCBI Taxonomy" id="79078"/>
    <lineage>
        <taxon>Eukaryota</taxon>
        <taxon>Viridiplantae</taxon>
        <taxon>Streptophyta</taxon>
        <taxon>Embryophyta</taxon>
        <taxon>Tracheophyta</taxon>
        <taxon>Spermatophyta</taxon>
        <taxon>Magnoliopsida</taxon>
        <taxon>eudicotyledons</taxon>
        <taxon>Gunneridae</taxon>
        <taxon>Pentapetalae</taxon>
        <taxon>rosids</taxon>
        <taxon>fabids</taxon>
        <taxon>Fabales</taxon>
        <taxon>Fabaceae</taxon>
        <taxon>Papilionoideae</taxon>
        <taxon>50 kb inversion clade</taxon>
        <taxon>dalbergioids sensu lato</taxon>
        <taxon>Dalbergieae</taxon>
        <taxon>Pterocarpus clade</taxon>
        <taxon>Stylosanthes</taxon>
    </lineage>
</organism>
<keyword evidence="1" id="KW-1133">Transmembrane helix</keyword>
<feature type="signal peptide" evidence="2">
    <location>
        <begin position="1"/>
        <end position="17"/>
    </location>
</feature>
<proteinExistence type="predicted"/>
<keyword evidence="2" id="KW-0732">Signal</keyword>
<reference evidence="3 4" key="1">
    <citation type="journal article" date="2023" name="Plants (Basel)">
        <title>Bridging the Gap: Combining Genomics and Transcriptomics Approaches to Understand Stylosanthes scabra, an Orphan Legume from the Brazilian Caatinga.</title>
        <authorList>
            <person name="Ferreira-Neto J.R.C."/>
            <person name="da Silva M.D."/>
            <person name="Binneck E."/>
            <person name="de Melo N.F."/>
            <person name="da Silva R.H."/>
            <person name="de Melo A.L.T.M."/>
            <person name="Pandolfi V."/>
            <person name="Bustamante F.O."/>
            <person name="Brasileiro-Vidal A.C."/>
            <person name="Benko-Iseppon A.M."/>
        </authorList>
    </citation>
    <scope>NUCLEOTIDE SEQUENCE [LARGE SCALE GENOMIC DNA]</scope>
    <source>
        <tissue evidence="3">Leaves</tissue>
    </source>
</reference>
<feature type="transmembrane region" description="Helical" evidence="1">
    <location>
        <begin position="64"/>
        <end position="87"/>
    </location>
</feature>
<protein>
    <submittedName>
        <fullName evidence="3">Uncharacterized protein</fullName>
    </submittedName>
</protein>
<dbReference type="Proteomes" id="UP001341840">
    <property type="component" value="Unassembled WGS sequence"/>
</dbReference>
<evidence type="ECO:0000313" key="3">
    <source>
        <dbReference type="EMBL" id="MED6142891.1"/>
    </source>
</evidence>